<keyword evidence="2" id="KW-1185">Reference proteome</keyword>
<protein>
    <submittedName>
        <fullName evidence="1">Uncharacterized protein</fullName>
    </submittedName>
</protein>
<dbReference type="KEGG" id="vg:55613487"/>
<dbReference type="Proteomes" id="UP000320660">
    <property type="component" value="Segment"/>
</dbReference>
<reference evidence="1 2" key="1">
    <citation type="submission" date="2019-01" db="EMBL/GenBank/DDBJ databases">
        <authorList>
            <person name="Le T.S."/>
            <person name="Kurtboke I."/>
        </authorList>
    </citation>
    <scope>NUCLEOTIDE SEQUENCE [LARGE SCALE GENOMIC DNA]</scope>
</reference>
<evidence type="ECO:0000313" key="1">
    <source>
        <dbReference type="EMBL" id="QAU04274.1"/>
    </source>
</evidence>
<dbReference type="EMBL" id="MK368614">
    <property type="protein sequence ID" value="QAU04274.1"/>
    <property type="molecule type" value="Genomic_DNA"/>
</dbReference>
<organism evidence="1 2">
    <name type="scientific">Vibrio phage 2 TSL-2019</name>
    <dbReference type="NCBI Taxonomy" id="2508172"/>
    <lineage>
        <taxon>Viruses</taxon>
        <taxon>Duplodnaviria</taxon>
        <taxon>Heunggongvirae</taxon>
        <taxon>Uroviricota</taxon>
        <taxon>Caudoviricetes</taxon>
        <taxon>Chimalliviridae</taxon>
        <taxon>Gorgonvirinae</taxon>
        <taxon>Aphroditevirus</taxon>
        <taxon>Aphroditevirus av2TSL2019</taxon>
    </lineage>
</organism>
<sequence length="102" mass="11773">MEQIYLVTVHIGELTGKEIEDKLKAFPKSRIHSVEKYQVTYYTKLNNEQVVLSELEDVTSISTSNTEMLKLNDHHFVVCLKPNGDINFNKKDHQLAGHLFNN</sequence>
<dbReference type="GeneID" id="55613487"/>
<proteinExistence type="predicted"/>
<evidence type="ECO:0000313" key="2">
    <source>
        <dbReference type="Proteomes" id="UP000320660"/>
    </source>
</evidence>
<accession>A0A513PWF4</accession>
<dbReference type="RefSeq" id="YP_009843221.1">
    <property type="nucleotide sequence ID" value="NC_048747.1"/>
</dbReference>
<name>A0A513PWF4_9CAUD</name>